<reference evidence="1 2" key="1">
    <citation type="journal article" date="2016" name="Nat. Commun.">
        <title>Thousands of microbial genomes shed light on interconnected biogeochemical processes in an aquifer system.</title>
        <authorList>
            <person name="Anantharaman K."/>
            <person name="Brown C.T."/>
            <person name="Hug L.A."/>
            <person name="Sharon I."/>
            <person name="Castelle C.J."/>
            <person name="Probst A.J."/>
            <person name="Thomas B.C."/>
            <person name="Singh A."/>
            <person name="Wilkins M.J."/>
            <person name="Karaoz U."/>
            <person name="Brodie E.L."/>
            <person name="Williams K.H."/>
            <person name="Hubbard S.S."/>
            <person name="Banfield J.F."/>
        </authorList>
    </citation>
    <scope>NUCLEOTIDE SEQUENCE [LARGE SCALE GENOMIC DNA]</scope>
</reference>
<dbReference type="Proteomes" id="UP000177998">
    <property type="component" value="Unassembled WGS sequence"/>
</dbReference>
<evidence type="ECO:0000313" key="2">
    <source>
        <dbReference type="Proteomes" id="UP000177998"/>
    </source>
</evidence>
<organism evidence="1 2">
    <name type="scientific">Candidatus Kuenenbacteria bacterium RIFCSPLOWO2_02_FULL_42_16</name>
    <dbReference type="NCBI Taxonomy" id="1798564"/>
    <lineage>
        <taxon>Bacteria</taxon>
        <taxon>Candidatus Kueneniibacteriota</taxon>
    </lineage>
</organism>
<sequence>MGNPEKNSSVCLDFYILNYKITPMLVGAIFEWKDYFLTNGKRPISLPRLTAVDTLRWCLAQSPVRLPGTMRQ</sequence>
<dbReference type="EMBL" id="MFMZ01000014">
    <property type="protein sequence ID" value="OGG91271.1"/>
    <property type="molecule type" value="Genomic_DNA"/>
</dbReference>
<accession>A0A1F6FZJ9</accession>
<comment type="caution">
    <text evidence="1">The sequence shown here is derived from an EMBL/GenBank/DDBJ whole genome shotgun (WGS) entry which is preliminary data.</text>
</comment>
<dbReference type="AlphaFoldDB" id="A0A1F6FZJ9"/>
<protein>
    <submittedName>
        <fullName evidence="1">Uncharacterized protein</fullName>
    </submittedName>
</protein>
<name>A0A1F6FZJ9_9BACT</name>
<proteinExistence type="predicted"/>
<evidence type="ECO:0000313" key="1">
    <source>
        <dbReference type="EMBL" id="OGG91271.1"/>
    </source>
</evidence>
<gene>
    <name evidence="1" type="ORF">A3H55_02470</name>
</gene>